<keyword evidence="2" id="KW-1185">Reference proteome</keyword>
<name>A0ABU3GGS7_9MICO</name>
<organism evidence="1 2">
    <name type="scientific">Microbacterium aquilitoris</name>
    <dbReference type="NCBI Taxonomy" id="3067307"/>
    <lineage>
        <taxon>Bacteria</taxon>
        <taxon>Bacillati</taxon>
        <taxon>Actinomycetota</taxon>
        <taxon>Actinomycetes</taxon>
        <taxon>Micrococcales</taxon>
        <taxon>Microbacteriaceae</taxon>
        <taxon>Microbacterium</taxon>
    </lineage>
</organism>
<dbReference type="GO" id="GO:0016740">
    <property type="term" value="F:transferase activity"/>
    <property type="evidence" value="ECO:0007669"/>
    <property type="project" value="UniProtKB-KW"/>
</dbReference>
<dbReference type="RefSeq" id="WP_311868794.1">
    <property type="nucleotide sequence ID" value="NZ_JAUZVT010000001.1"/>
</dbReference>
<sequence>MSTGERLRVMQSFGAPRPTSNPYVHMLDAALAADPGVEHLRFDRRAALVGRYDALHFHWPETLFGGATPVKRFVRRLFGTALVVRLRLTRVAVVRTVHNVELPDVDSRWERLLLRWIDRRADFHIRLNDSTPERSGIPSAVIPHGHYRDWFASVDPVPPVPRSLGFVGLVRRYKGVESLIACFRETSPRLPDWALRIAGNPSTGELADEICGLASGDERISLDLRYLSEEDFARAVMSATGVVLPYRFMHNSGTALAALSLARPVLVPRNEVNEALAEEVGDGWVSMFDGDLTAADLERFASAVTERPEADPQLDDRGWSLVGIRHREAYERAIRNRRAVA</sequence>
<protein>
    <submittedName>
        <fullName evidence="1">Glycosyl transferase</fullName>
    </submittedName>
</protein>
<dbReference type="Proteomes" id="UP001262835">
    <property type="component" value="Unassembled WGS sequence"/>
</dbReference>
<evidence type="ECO:0000313" key="2">
    <source>
        <dbReference type="Proteomes" id="UP001262835"/>
    </source>
</evidence>
<proteinExistence type="predicted"/>
<dbReference type="Pfam" id="PF13692">
    <property type="entry name" value="Glyco_trans_1_4"/>
    <property type="match status" value="1"/>
</dbReference>
<dbReference type="Gene3D" id="3.40.50.2000">
    <property type="entry name" value="Glycogen Phosphorylase B"/>
    <property type="match status" value="2"/>
</dbReference>
<gene>
    <name evidence="1" type="ORF">Q9S78_02990</name>
</gene>
<accession>A0ABU3GGS7</accession>
<reference evidence="1 2" key="1">
    <citation type="submission" date="2023-08" db="EMBL/GenBank/DDBJ databases">
        <title>Microbacterium aquilitoris sp. nov. and Microbacterium gwkjibeachense sp. nov., isolated from beach.</title>
        <authorList>
            <person name="Lee S.D."/>
            <person name="Yang H."/>
            <person name="Kim I."/>
        </authorList>
    </citation>
    <scope>NUCLEOTIDE SEQUENCE [LARGE SCALE GENOMIC DNA]</scope>
    <source>
        <strain evidence="1 2">KSW-18</strain>
    </source>
</reference>
<comment type="caution">
    <text evidence="1">The sequence shown here is derived from an EMBL/GenBank/DDBJ whole genome shotgun (WGS) entry which is preliminary data.</text>
</comment>
<dbReference type="SUPFAM" id="SSF53756">
    <property type="entry name" value="UDP-Glycosyltransferase/glycogen phosphorylase"/>
    <property type="match status" value="1"/>
</dbReference>
<keyword evidence="1" id="KW-0808">Transferase</keyword>
<evidence type="ECO:0000313" key="1">
    <source>
        <dbReference type="EMBL" id="MDT3329629.1"/>
    </source>
</evidence>
<dbReference type="EMBL" id="JAUZVT010000001">
    <property type="protein sequence ID" value="MDT3329629.1"/>
    <property type="molecule type" value="Genomic_DNA"/>
</dbReference>